<evidence type="ECO:0000313" key="2">
    <source>
        <dbReference type="EMBL" id="NED96531.1"/>
    </source>
</evidence>
<reference evidence="2 3" key="1">
    <citation type="submission" date="2020-02" db="EMBL/GenBank/DDBJ databases">
        <authorList>
            <person name="Li X.-J."/>
            <person name="Feng X.-M."/>
        </authorList>
    </citation>
    <scope>NUCLEOTIDE SEQUENCE [LARGE SCALE GENOMIC DNA]</scope>
    <source>
        <strain evidence="2 3">CGMCC 4.7225</strain>
    </source>
</reference>
<evidence type="ECO:0000313" key="3">
    <source>
        <dbReference type="Proteomes" id="UP000469185"/>
    </source>
</evidence>
<dbReference type="GO" id="GO:0003824">
    <property type="term" value="F:catalytic activity"/>
    <property type="evidence" value="ECO:0007669"/>
    <property type="project" value="InterPro"/>
</dbReference>
<dbReference type="EMBL" id="JAAGOB010000007">
    <property type="protein sequence ID" value="NED96531.1"/>
    <property type="molecule type" value="Genomic_DNA"/>
</dbReference>
<feature type="domain" description="Endonuclease/exonuclease/phosphatase" evidence="1">
    <location>
        <begin position="16"/>
        <end position="267"/>
    </location>
</feature>
<proteinExistence type="predicted"/>
<organism evidence="2 3">
    <name type="scientific">Phytoactinopolyspora alkaliphila</name>
    <dbReference type="NCBI Taxonomy" id="1783498"/>
    <lineage>
        <taxon>Bacteria</taxon>
        <taxon>Bacillati</taxon>
        <taxon>Actinomycetota</taxon>
        <taxon>Actinomycetes</taxon>
        <taxon>Jiangellales</taxon>
        <taxon>Jiangellaceae</taxon>
        <taxon>Phytoactinopolyspora</taxon>
    </lineage>
</organism>
<dbReference type="RefSeq" id="WP_163819315.1">
    <property type="nucleotide sequence ID" value="NZ_JAAGOB010000007.1"/>
</dbReference>
<gene>
    <name evidence="2" type="ORF">G1H11_14570</name>
</gene>
<dbReference type="AlphaFoldDB" id="A0A6N9YN89"/>
<evidence type="ECO:0000259" key="1">
    <source>
        <dbReference type="Pfam" id="PF03372"/>
    </source>
</evidence>
<dbReference type="GO" id="GO:0016020">
    <property type="term" value="C:membrane"/>
    <property type="evidence" value="ECO:0007669"/>
    <property type="project" value="GOC"/>
</dbReference>
<keyword evidence="3" id="KW-1185">Reference proteome</keyword>
<comment type="caution">
    <text evidence="2">The sequence shown here is derived from an EMBL/GenBank/DDBJ whole genome shotgun (WGS) entry which is preliminary data.</text>
</comment>
<dbReference type="InterPro" id="IPR051916">
    <property type="entry name" value="GPI-anchor_lipid_remodeler"/>
</dbReference>
<name>A0A6N9YN89_9ACTN</name>
<dbReference type="PANTHER" id="PTHR14859:SF1">
    <property type="entry name" value="PGAP2-INTERACTING PROTEIN"/>
    <property type="match status" value="1"/>
</dbReference>
<dbReference type="PANTHER" id="PTHR14859">
    <property type="entry name" value="CALCOFLUOR WHITE HYPERSENSITIVE PROTEIN PRECURSOR"/>
    <property type="match status" value="1"/>
</dbReference>
<dbReference type="Proteomes" id="UP000469185">
    <property type="component" value="Unassembled WGS sequence"/>
</dbReference>
<dbReference type="GO" id="GO:0006506">
    <property type="term" value="P:GPI anchor biosynthetic process"/>
    <property type="evidence" value="ECO:0007669"/>
    <property type="project" value="TreeGrafter"/>
</dbReference>
<sequence length="276" mass="30122">MNDRYSGPQRPVARMVSWNVWWRFGTGWQHRQDTIAATLADLEPDIVGLQEAWATNGRSESSLLADGFGFHSAFAGPSLPPVPRPPETPDQEGVELGVAVISRWPIKHTWTHLLPSSRPHPLVALVAVVEHPLGPLPVVSTCLEWEPSLADDHLAQAQDLVELTDSLTERSSGDLPLVLLGDLNAPPQSPGIKVLTDAMVDSWSVSGDPEGVTLSSQNPFAPHEATEQIDRRIDYVLTRSASDRPPPRVRRAFLAGTVPAEHPPSDHYAVVADIRL</sequence>
<dbReference type="Pfam" id="PF03372">
    <property type="entry name" value="Exo_endo_phos"/>
    <property type="match status" value="1"/>
</dbReference>
<accession>A0A6N9YN89</accession>
<dbReference type="SUPFAM" id="SSF56219">
    <property type="entry name" value="DNase I-like"/>
    <property type="match status" value="1"/>
</dbReference>
<dbReference type="Gene3D" id="3.60.10.10">
    <property type="entry name" value="Endonuclease/exonuclease/phosphatase"/>
    <property type="match status" value="1"/>
</dbReference>
<dbReference type="InterPro" id="IPR036691">
    <property type="entry name" value="Endo/exonu/phosph_ase_sf"/>
</dbReference>
<protein>
    <recommendedName>
        <fullName evidence="1">Endonuclease/exonuclease/phosphatase domain-containing protein</fullName>
    </recommendedName>
</protein>
<dbReference type="InterPro" id="IPR005135">
    <property type="entry name" value="Endo/exonuclease/phosphatase"/>
</dbReference>